<keyword evidence="2 7" id="KW-0121">Carboxypeptidase</keyword>
<dbReference type="EMBL" id="OE182033">
    <property type="protein sequence ID" value="CAD7574031.1"/>
    <property type="molecule type" value="Genomic_DNA"/>
</dbReference>
<dbReference type="PROSITE" id="PS00131">
    <property type="entry name" value="CARBOXYPEPT_SER_SER"/>
    <property type="match status" value="1"/>
</dbReference>
<dbReference type="PRINTS" id="PR00724">
    <property type="entry name" value="CRBOXYPTASEC"/>
</dbReference>
<evidence type="ECO:0000256" key="1">
    <source>
        <dbReference type="ARBA" id="ARBA00009431"/>
    </source>
</evidence>
<reference evidence="8" key="1">
    <citation type="submission" date="2020-11" db="EMBL/GenBank/DDBJ databases">
        <authorList>
            <person name="Tran Van P."/>
        </authorList>
    </citation>
    <scope>NUCLEOTIDE SEQUENCE</scope>
</reference>
<dbReference type="EC" id="3.4.16.-" evidence="7"/>
<keyword evidence="4" id="KW-0732">Signal</keyword>
<proteinExistence type="inferred from homology"/>
<keyword evidence="6" id="KW-0325">Glycoprotein</keyword>
<dbReference type="AlphaFoldDB" id="A0A7R9J7B9"/>
<organism evidence="8">
    <name type="scientific">Timema californicum</name>
    <name type="common">California timema</name>
    <name type="synonym">Walking stick</name>
    <dbReference type="NCBI Taxonomy" id="61474"/>
    <lineage>
        <taxon>Eukaryota</taxon>
        <taxon>Metazoa</taxon>
        <taxon>Ecdysozoa</taxon>
        <taxon>Arthropoda</taxon>
        <taxon>Hexapoda</taxon>
        <taxon>Insecta</taxon>
        <taxon>Pterygota</taxon>
        <taxon>Neoptera</taxon>
        <taxon>Polyneoptera</taxon>
        <taxon>Phasmatodea</taxon>
        <taxon>Timematodea</taxon>
        <taxon>Timematoidea</taxon>
        <taxon>Timematidae</taxon>
        <taxon>Timema</taxon>
    </lineage>
</organism>
<gene>
    <name evidence="8" type="ORF">TCMB3V08_LOCUS6651</name>
</gene>
<name>A0A7R9J7B9_TIMCA</name>
<dbReference type="InterPro" id="IPR029058">
    <property type="entry name" value="AB_hydrolase_fold"/>
</dbReference>
<keyword evidence="5 7" id="KW-0378">Hydrolase</keyword>
<protein>
    <recommendedName>
        <fullName evidence="7">Carboxypeptidase</fullName>
        <ecNumber evidence="7">3.4.16.-</ecNumber>
    </recommendedName>
</protein>
<evidence type="ECO:0000256" key="6">
    <source>
        <dbReference type="ARBA" id="ARBA00023180"/>
    </source>
</evidence>
<dbReference type="GO" id="GO:0006508">
    <property type="term" value="P:proteolysis"/>
    <property type="evidence" value="ECO:0007669"/>
    <property type="project" value="UniProtKB-KW"/>
</dbReference>
<evidence type="ECO:0000256" key="4">
    <source>
        <dbReference type="ARBA" id="ARBA00022729"/>
    </source>
</evidence>
<comment type="similarity">
    <text evidence="1 7">Belongs to the peptidase S10 family.</text>
</comment>
<evidence type="ECO:0000256" key="2">
    <source>
        <dbReference type="ARBA" id="ARBA00022645"/>
    </source>
</evidence>
<accession>A0A7R9J7B9</accession>
<evidence type="ECO:0000256" key="5">
    <source>
        <dbReference type="ARBA" id="ARBA00022801"/>
    </source>
</evidence>
<dbReference type="InterPro" id="IPR001563">
    <property type="entry name" value="Peptidase_S10"/>
</dbReference>
<keyword evidence="3 7" id="KW-0645">Protease</keyword>
<dbReference type="SUPFAM" id="SSF53474">
    <property type="entry name" value="alpha/beta-Hydrolases"/>
    <property type="match status" value="1"/>
</dbReference>
<dbReference type="GO" id="GO:0004185">
    <property type="term" value="F:serine-type carboxypeptidase activity"/>
    <property type="evidence" value="ECO:0007669"/>
    <property type="project" value="UniProtKB-UniRule"/>
</dbReference>
<dbReference type="Gene3D" id="3.40.50.1820">
    <property type="entry name" value="alpha/beta hydrolase"/>
    <property type="match status" value="1"/>
</dbReference>
<evidence type="ECO:0000256" key="3">
    <source>
        <dbReference type="ARBA" id="ARBA00022670"/>
    </source>
</evidence>
<dbReference type="PANTHER" id="PTHR11802:SF472">
    <property type="entry name" value="SERINE CARBOXYPEPTIDASE CPVL-RELATED"/>
    <property type="match status" value="1"/>
</dbReference>
<sequence length="301" mass="33647">MKPNLDVVQYHRLGGVVGATVVYGVLTTWSNALLSAMNYHADDAEIEVRISLGVTGALASINFIARSCAFQLRSASRIGGGTVSVSFDHQIARRLSLGEERFLFRDSIRGHLSKKEHPNREAYAPTRTDVGEVLLLTPYLEEGRVEEARNLSRVNLEPYSDIASYSGFFTVNKQFNSNLFFWFFPAEMNYEEAPVVLYLEGGPGESSLVGCFAMLGPFWVSSDENNLVPRNYSWHKNHSLIFIDNPVGTGFSYTENDAGYASNQTQVGNELYSAMSQFFTLFSELQKRDFFISGESYAGKR</sequence>
<dbReference type="PANTHER" id="PTHR11802">
    <property type="entry name" value="SERINE PROTEASE FAMILY S10 SERINE CARBOXYPEPTIDASE"/>
    <property type="match status" value="1"/>
</dbReference>
<evidence type="ECO:0000256" key="7">
    <source>
        <dbReference type="RuleBase" id="RU361156"/>
    </source>
</evidence>
<evidence type="ECO:0000313" key="8">
    <source>
        <dbReference type="EMBL" id="CAD7574031.1"/>
    </source>
</evidence>
<dbReference type="InterPro" id="IPR018202">
    <property type="entry name" value="Ser_caboxypep_ser_AS"/>
</dbReference>
<dbReference type="Pfam" id="PF00450">
    <property type="entry name" value="Peptidase_S10"/>
    <property type="match status" value="1"/>
</dbReference>